<dbReference type="InterPro" id="IPR036855">
    <property type="entry name" value="Znf_CCCH_sf"/>
</dbReference>
<organism evidence="7 8">
    <name type="scientific">Phycomyces blakesleeanus (strain ATCC 8743b / DSM 1359 / FGSC 10004 / NBRC 33097 / NRRL 1555)</name>
    <dbReference type="NCBI Taxonomy" id="763407"/>
    <lineage>
        <taxon>Eukaryota</taxon>
        <taxon>Fungi</taxon>
        <taxon>Fungi incertae sedis</taxon>
        <taxon>Mucoromycota</taxon>
        <taxon>Mucoromycotina</taxon>
        <taxon>Mucoromycetes</taxon>
        <taxon>Mucorales</taxon>
        <taxon>Phycomycetaceae</taxon>
        <taxon>Phycomyces</taxon>
    </lineage>
</organism>
<feature type="compositionally biased region" description="Polar residues" evidence="5">
    <location>
        <begin position="98"/>
        <end position="108"/>
    </location>
</feature>
<dbReference type="SMART" id="SM00356">
    <property type="entry name" value="ZnF_C3H1"/>
    <property type="match status" value="1"/>
</dbReference>
<protein>
    <submittedName>
        <fullName evidence="7">CCCH-type zinc finger transcription factor</fullName>
    </submittedName>
</protein>
<dbReference type="SUPFAM" id="SSF57667">
    <property type="entry name" value="beta-beta-alpha zinc fingers"/>
    <property type="match status" value="1"/>
</dbReference>
<dbReference type="InterPro" id="IPR036236">
    <property type="entry name" value="Znf_C2H2_sf"/>
</dbReference>
<feature type="zinc finger region" description="C3H1-type" evidence="4">
    <location>
        <begin position="51"/>
        <end position="79"/>
    </location>
</feature>
<dbReference type="SUPFAM" id="SSF90229">
    <property type="entry name" value="CCCH zinc finger"/>
    <property type="match status" value="1"/>
</dbReference>
<dbReference type="PANTHER" id="PTHR16465">
    <property type="entry name" value="NUCLEASE-RELATED"/>
    <property type="match status" value="1"/>
</dbReference>
<dbReference type="GO" id="GO:0008270">
    <property type="term" value="F:zinc ion binding"/>
    <property type="evidence" value="ECO:0007669"/>
    <property type="project" value="UniProtKB-KW"/>
</dbReference>
<reference evidence="8" key="1">
    <citation type="submission" date="2015-06" db="EMBL/GenBank/DDBJ databases">
        <title>Expansion of signal transduction pathways in fungi by whole-genome duplication.</title>
        <authorList>
            <consortium name="DOE Joint Genome Institute"/>
            <person name="Corrochano L.M."/>
            <person name="Kuo A."/>
            <person name="Marcet-Houben M."/>
            <person name="Polaino S."/>
            <person name="Salamov A."/>
            <person name="Villalobos J.M."/>
            <person name="Alvarez M.I."/>
            <person name="Avalos J."/>
            <person name="Benito E.P."/>
            <person name="Benoit I."/>
            <person name="Burger G."/>
            <person name="Camino L.P."/>
            <person name="Canovas D."/>
            <person name="Cerda-Olmedo E."/>
            <person name="Cheng J.-F."/>
            <person name="Dominguez A."/>
            <person name="Elias M."/>
            <person name="Eslava A.P."/>
            <person name="Glaser F."/>
            <person name="Grimwood J."/>
            <person name="Gutierrez G."/>
            <person name="Heitman J."/>
            <person name="Henrissat B."/>
            <person name="Iturriaga E.A."/>
            <person name="Lang B.F."/>
            <person name="Lavin J.L."/>
            <person name="Lee S."/>
            <person name="Li W."/>
            <person name="Lindquist E."/>
            <person name="Lopez-Garcia S."/>
            <person name="Luque E.M."/>
            <person name="Marcos A.T."/>
            <person name="Martin J."/>
            <person name="McCluskey K."/>
            <person name="Medina H.R."/>
            <person name="Miralles-Duran A."/>
            <person name="Miyazaki A."/>
            <person name="Munoz-Torres E."/>
            <person name="Oguiza J.A."/>
            <person name="Ohm R."/>
            <person name="Olmedo M."/>
            <person name="Orejas M."/>
            <person name="Ortiz-Castellanos L."/>
            <person name="Pisabarro A.G."/>
            <person name="Rodriguez-Romero J."/>
            <person name="Ruiz-Herrera J."/>
            <person name="Ruiz-Vazquez R."/>
            <person name="Sanz C."/>
            <person name="Schackwitz W."/>
            <person name="Schmutz J."/>
            <person name="Shahriari M."/>
            <person name="Shelest E."/>
            <person name="Silva-Franco F."/>
            <person name="Soanes D."/>
            <person name="Syed K."/>
            <person name="Tagua V.G."/>
            <person name="Talbot N.J."/>
            <person name="Thon M."/>
            <person name="De vries R.P."/>
            <person name="Wiebenga A."/>
            <person name="Yadav J.S."/>
            <person name="Braun E.L."/>
            <person name="Baker S."/>
            <person name="Garre V."/>
            <person name="Horwitz B."/>
            <person name="Torres-Martinez S."/>
            <person name="Idnurm A."/>
            <person name="Herrera-Estrella A."/>
            <person name="Gabaldon T."/>
            <person name="Grigoriev I.V."/>
        </authorList>
    </citation>
    <scope>NUCLEOTIDE SEQUENCE [LARGE SCALE GENOMIC DNA]</scope>
    <source>
        <strain evidence="8">NRRL 1555(-)</strain>
    </source>
</reference>
<dbReference type="RefSeq" id="XP_018285864.1">
    <property type="nucleotide sequence ID" value="XM_018432572.1"/>
</dbReference>
<dbReference type="EMBL" id="KV440997">
    <property type="protein sequence ID" value="OAD67824.1"/>
    <property type="molecule type" value="Genomic_DNA"/>
</dbReference>
<dbReference type="Gene3D" id="4.10.1000.10">
    <property type="entry name" value="Zinc finger, CCCH-type"/>
    <property type="match status" value="1"/>
</dbReference>
<evidence type="ECO:0000259" key="6">
    <source>
        <dbReference type="PROSITE" id="PS50103"/>
    </source>
</evidence>
<dbReference type="Pfam" id="PF00642">
    <property type="entry name" value="zf-CCCH"/>
    <property type="match status" value="1"/>
</dbReference>
<feature type="domain" description="C3H1-type" evidence="6">
    <location>
        <begin position="51"/>
        <end position="79"/>
    </location>
</feature>
<evidence type="ECO:0000256" key="1">
    <source>
        <dbReference type="ARBA" id="ARBA00022723"/>
    </source>
</evidence>
<gene>
    <name evidence="7" type="ORF">PHYBLDRAFT_150910</name>
</gene>
<dbReference type="InterPro" id="IPR000571">
    <property type="entry name" value="Znf_CCCH"/>
</dbReference>
<dbReference type="OrthoDB" id="2417221at2759"/>
<accession>A0A162NBX5</accession>
<sequence length="156" mass="18478">MPRKYECDFCQCSFPDNSTNRKKHLQGAVHQANRKRHYDWFKDPNEFVAEQMNKPPCRHFFTHGQCEFGLSCKFSHIAYATSGEPILSPELIQWLQSRNQEQNQQSIAHQKKTEQQSARKRSRYRLPTGWKVRSLPPSLCPPKKQEYDWTDTGYWG</sequence>
<dbReference type="PROSITE" id="PS50103">
    <property type="entry name" value="ZF_C3H1"/>
    <property type="match status" value="1"/>
</dbReference>
<dbReference type="GeneID" id="28993478"/>
<feature type="region of interest" description="Disordered" evidence="5">
    <location>
        <begin position="98"/>
        <end position="156"/>
    </location>
</feature>
<evidence type="ECO:0000256" key="5">
    <source>
        <dbReference type="SAM" id="MobiDB-lite"/>
    </source>
</evidence>
<dbReference type="GO" id="GO:0005689">
    <property type="term" value="C:U12-type spliceosomal complex"/>
    <property type="evidence" value="ECO:0007669"/>
    <property type="project" value="TreeGrafter"/>
</dbReference>
<name>A0A162NBX5_PHYB8</name>
<dbReference type="Pfam" id="PF06220">
    <property type="entry name" value="zf-U1"/>
    <property type="match status" value="1"/>
</dbReference>
<dbReference type="InParanoid" id="A0A162NBX5"/>
<evidence type="ECO:0000256" key="3">
    <source>
        <dbReference type="ARBA" id="ARBA00022833"/>
    </source>
</evidence>
<evidence type="ECO:0000256" key="4">
    <source>
        <dbReference type="PROSITE-ProRule" id="PRU00723"/>
    </source>
</evidence>
<dbReference type="Gene3D" id="3.30.160.60">
    <property type="entry name" value="Classic Zinc Finger"/>
    <property type="match status" value="1"/>
</dbReference>
<evidence type="ECO:0000256" key="2">
    <source>
        <dbReference type="ARBA" id="ARBA00022771"/>
    </source>
</evidence>
<dbReference type="PANTHER" id="PTHR16465:SF0">
    <property type="entry name" value="ZINC FINGER MATRIN-TYPE PROTEIN 5"/>
    <property type="match status" value="1"/>
</dbReference>
<dbReference type="AlphaFoldDB" id="A0A162NBX5"/>
<keyword evidence="1 4" id="KW-0479">Metal-binding</keyword>
<evidence type="ECO:0000313" key="7">
    <source>
        <dbReference type="EMBL" id="OAD67824.1"/>
    </source>
</evidence>
<keyword evidence="3 4" id="KW-0862">Zinc</keyword>
<dbReference type="Proteomes" id="UP000077315">
    <property type="component" value="Unassembled WGS sequence"/>
</dbReference>
<evidence type="ECO:0000313" key="8">
    <source>
        <dbReference type="Proteomes" id="UP000077315"/>
    </source>
</evidence>
<dbReference type="InterPro" id="IPR013085">
    <property type="entry name" value="U1-CZ_Znf_C2H2"/>
</dbReference>
<keyword evidence="2 4" id="KW-0863">Zinc-finger</keyword>
<keyword evidence="8" id="KW-1185">Reference proteome</keyword>
<dbReference type="STRING" id="763407.A0A162NBX5"/>
<proteinExistence type="predicted"/>
<dbReference type="VEuPathDB" id="FungiDB:PHYBLDRAFT_150910"/>